<name>A0ACB6R977_9PLEO</name>
<keyword evidence="2" id="KW-1185">Reference proteome</keyword>
<gene>
    <name evidence="1" type="ORF">BDR25DRAFT_331499</name>
</gene>
<evidence type="ECO:0000313" key="1">
    <source>
        <dbReference type="EMBL" id="KAF2475706.1"/>
    </source>
</evidence>
<dbReference type="EMBL" id="MU003495">
    <property type="protein sequence ID" value="KAF2475706.1"/>
    <property type="molecule type" value="Genomic_DNA"/>
</dbReference>
<organism evidence="1 2">
    <name type="scientific">Lindgomyces ingoldianus</name>
    <dbReference type="NCBI Taxonomy" id="673940"/>
    <lineage>
        <taxon>Eukaryota</taxon>
        <taxon>Fungi</taxon>
        <taxon>Dikarya</taxon>
        <taxon>Ascomycota</taxon>
        <taxon>Pezizomycotina</taxon>
        <taxon>Dothideomycetes</taxon>
        <taxon>Pleosporomycetidae</taxon>
        <taxon>Pleosporales</taxon>
        <taxon>Lindgomycetaceae</taxon>
        <taxon>Lindgomyces</taxon>
    </lineage>
</organism>
<comment type="caution">
    <text evidence="1">The sequence shown here is derived from an EMBL/GenBank/DDBJ whole genome shotgun (WGS) entry which is preliminary data.</text>
</comment>
<reference evidence="1" key="1">
    <citation type="journal article" date="2020" name="Stud. Mycol.">
        <title>101 Dothideomycetes genomes: a test case for predicting lifestyles and emergence of pathogens.</title>
        <authorList>
            <person name="Haridas S."/>
            <person name="Albert R."/>
            <person name="Binder M."/>
            <person name="Bloem J."/>
            <person name="Labutti K."/>
            <person name="Salamov A."/>
            <person name="Andreopoulos B."/>
            <person name="Baker S."/>
            <person name="Barry K."/>
            <person name="Bills G."/>
            <person name="Bluhm B."/>
            <person name="Cannon C."/>
            <person name="Castanera R."/>
            <person name="Culley D."/>
            <person name="Daum C."/>
            <person name="Ezra D."/>
            <person name="Gonzalez J."/>
            <person name="Henrissat B."/>
            <person name="Kuo A."/>
            <person name="Liang C."/>
            <person name="Lipzen A."/>
            <person name="Lutzoni F."/>
            <person name="Magnuson J."/>
            <person name="Mondo S."/>
            <person name="Nolan M."/>
            <person name="Ohm R."/>
            <person name="Pangilinan J."/>
            <person name="Park H.-J."/>
            <person name="Ramirez L."/>
            <person name="Alfaro M."/>
            <person name="Sun H."/>
            <person name="Tritt A."/>
            <person name="Yoshinaga Y."/>
            <person name="Zwiers L.-H."/>
            <person name="Turgeon B."/>
            <person name="Goodwin S."/>
            <person name="Spatafora J."/>
            <person name="Crous P."/>
            <person name="Grigoriev I."/>
        </authorList>
    </citation>
    <scope>NUCLEOTIDE SEQUENCE</scope>
    <source>
        <strain evidence="1">ATCC 200398</strain>
    </source>
</reference>
<sequence length="186" mass="21318">MSDPKPLIAFEHPPCLQEYMISEKEFFQQNPQYTHLVTGAVVFNSEGNILLVQRAADEKAFPNLWEIPGGKVDSTDETILHAAARELKEETGLDTSRIVRKVGEFSWSEVSKKTGFQQHWQKLIFEMEVKDMKIVLDPNEHQEYLFATEEDVLKGKSADVALSYITPANKTIKLEAFKFRRQTIQS</sequence>
<proteinExistence type="predicted"/>
<dbReference type="Proteomes" id="UP000799755">
    <property type="component" value="Unassembled WGS sequence"/>
</dbReference>
<protein>
    <submittedName>
        <fullName evidence="1">Uncharacterized protein</fullName>
    </submittedName>
</protein>
<evidence type="ECO:0000313" key="2">
    <source>
        <dbReference type="Proteomes" id="UP000799755"/>
    </source>
</evidence>
<accession>A0ACB6R977</accession>